<proteinExistence type="predicted"/>
<dbReference type="AlphaFoldDB" id="A0AAD6XA21"/>
<reference evidence="3" key="1">
    <citation type="submission" date="2023-03" db="EMBL/GenBank/DDBJ databases">
        <title>Massive genome expansion in bonnet fungi (Mycena s.s.) driven by repeated elements and novel gene families across ecological guilds.</title>
        <authorList>
            <consortium name="Lawrence Berkeley National Laboratory"/>
            <person name="Harder C.B."/>
            <person name="Miyauchi S."/>
            <person name="Viragh M."/>
            <person name="Kuo A."/>
            <person name="Thoen E."/>
            <person name="Andreopoulos B."/>
            <person name="Lu D."/>
            <person name="Skrede I."/>
            <person name="Drula E."/>
            <person name="Henrissat B."/>
            <person name="Morin E."/>
            <person name="Kohler A."/>
            <person name="Barry K."/>
            <person name="LaButti K."/>
            <person name="Morin E."/>
            <person name="Salamov A."/>
            <person name="Lipzen A."/>
            <person name="Mereny Z."/>
            <person name="Hegedus B."/>
            <person name="Baldrian P."/>
            <person name="Stursova M."/>
            <person name="Weitz H."/>
            <person name="Taylor A."/>
            <person name="Grigoriev I.V."/>
            <person name="Nagy L.G."/>
            <person name="Martin F."/>
            <person name="Kauserud H."/>
        </authorList>
    </citation>
    <scope>NUCLEOTIDE SEQUENCE</scope>
    <source>
        <strain evidence="3">CBHHK200</strain>
    </source>
</reference>
<evidence type="ECO:0000313" key="2">
    <source>
        <dbReference type="EMBL" id="KAJ7037658.1"/>
    </source>
</evidence>
<comment type="caution">
    <text evidence="3">The sequence shown here is derived from an EMBL/GenBank/DDBJ whole genome shotgun (WGS) entry which is preliminary data.</text>
</comment>
<accession>A0AAD6XA21</accession>
<keyword evidence="4" id="KW-1185">Reference proteome</keyword>
<evidence type="ECO:0000256" key="1">
    <source>
        <dbReference type="SAM" id="MobiDB-lite"/>
    </source>
</evidence>
<feature type="region of interest" description="Disordered" evidence="1">
    <location>
        <begin position="229"/>
        <end position="292"/>
    </location>
</feature>
<feature type="region of interest" description="Disordered" evidence="1">
    <location>
        <begin position="156"/>
        <end position="212"/>
    </location>
</feature>
<feature type="compositionally biased region" description="Low complexity" evidence="1">
    <location>
        <begin position="172"/>
        <end position="190"/>
    </location>
</feature>
<name>A0AAD6XA21_9AGAR</name>
<evidence type="ECO:0000313" key="4">
    <source>
        <dbReference type="Proteomes" id="UP001218188"/>
    </source>
</evidence>
<feature type="compositionally biased region" description="Polar residues" evidence="1">
    <location>
        <begin position="191"/>
        <end position="205"/>
    </location>
</feature>
<protein>
    <recommendedName>
        <fullName evidence="5">Myb/SANT-like domain-containing protein</fullName>
    </recommendedName>
</protein>
<feature type="compositionally biased region" description="Basic and acidic residues" evidence="1">
    <location>
        <begin position="280"/>
        <end position="289"/>
    </location>
</feature>
<evidence type="ECO:0000313" key="3">
    <source>
        <dbReference type="EMBL" id="KAJ7037659.1"/>
    </source>
</evidence>
<dbReference type="EMBL" id="JARJCM010000036">
    <property type="protein sequence ID" value="KAJ7037658.1"/>
    <property type="molecule type" value="Genomic_DNA"/>
</dbReference>
<feature type="compositionally biased region" description="Acidic residues" evidence="1">
    <location>
        <begin position="258"/>
        <end position="268"/>
    </location>
</feature>
<organism evidence="3 4">
    <name type="scientific">Mycena alexandri</name>
    <dbReference type="NCBI Taxonomy" id="1745969"/>
    <lineage>
        <taxon>Eukaryota</taxon>
        <taxon>Fungi</taxon>
        <taxon>Dikarya</taxon>
        <taxon>Basidiomycota</taxon>
        <taxon>Agaricomycotina</taxon>
        <taxon>Agaricomycetes</taxon>
        <taxon>Agaricomycetidae</taxon>
        <taxon>Agaricales</taxon>
        <taxon>Marasmiineae</taxon>
        <taxon>Mycenaceae</taxon>
        <taxon>Mycena</taxon>
    </lineage>
</organism>
<sequence>MADGPAPNAVDGAHNDHKSTVKWIHPEVNAMLDELAANKDTHMSGNGFKPAIWGKVVPKVVDANPDPATKKNKTQCMGKLSYLKTTFTLYVFVRKYSGTGWDDDNHHATNTKEYIEDFTKTHGKEYARCFTTPCPYWTKLDTLFDGMINKATGENVVHLPTKKRRSRKAKDTTASPAASTSTSVTAASTSRTPLQPISSSSNNTGAGDMSIDDDITLIDPELGAAAVGDGGGGAGAFDDELEVVPPSPKGKKRVRADTDDENENDNAETEGRGKSKRKRESGGKARRNAEAGSQISRALENFATVMAQPLVTTEDLSHVNEIVNILKDKSLLPDDPRGKLYRIVSKVLSHDPALARLFILEEDRTRRIGMLEGILEDAGVVLPD</sequence>
<dbReference type="EMBL" id="JARJCM010000036">
    <property type="protein sequence ID" value="KAJ7037659.1"/>
    <property type="molecule type" value="Genomic_DNA"/>
</dbReference>
<evidence type="ECO:0008006" key="5">
    <source>
        <dbReference type="Google" id="ProtNLM"/>
    </source>
</evidence>
<gene>
    <name evidence="2" type="ORF">C8F04DRAFT_1232492</name>
    <name evidence="3" type="ORF">C8F04DRAFT_1232493</name>
</gene>
<dbReference type="Proteomes" id="UP001218188">
    <property type="component" value="Unassembled WGS sequence"/>
</dbReference>